<comment type="caution">
    <text evidence="6">The sequence shown here is derived from an EMBL/GenBank/DDBJ whole genome shotgun (WGS) entry which is preliminary data.</text>
</comment>
<dbReference type="InterPro" id="IPR052035">
    <property type="entry name" value="ZnF_BED_domain_contain"/>
</dbReference>
<dbReference type="PANTHER" id="PTHR46481:SF10">
    <property type="entry name" value="ZINC FINGER BED DOMAIN-CONTAINING PROTEIN 39"/>
    <property type="match status" value="1"/>
</dbReference>
<evidence type="ECO:0000256" key="1">
    <source>
        <dbReference type="ARBA" id="ARBA00004123"/>
    </source>
</evidence>
<dbReference type="SUPFAM" id="SSF53098">
    <property type="entry name" value="Ribonuclease H-like"/>
    <property type="match status" value="1"/>
</dbReference>
<evidence type="ECO:0000256" key="3">
    <source>
        <dbReference type="ARBA" id="ARBA00022771"/>
    </source>
</evidence>
<dbReference type="AlphaFoldDB" id="A0A9N9E7Y1"/>
<name>A0A9N9E7Y1_9GLOM</name>
<gene>
    <name evidence="6" type="ORF">DERYTH_LOCUS10968</name>
</gene>
<dbReference type="InterPro" id="IPR012337">
    <property type="entry name" value="RNaseH-like_sf"/>
</dbReference>
<keyword evidence="2" id="KW-0479">Metal-binding</keyword>
<evidence type="ECO:0000256" key="4">
    <source>
        <dbReference type="ARBA" id="ARBA00022833"/>
    </source>
</evidence>
<dbReference type="EMBL" id="CAJVPY010006616">
    <property type="protein sequence ID" value="CAG8666084.1"/>
    <property type="molecule type" value="Genomic_DNA"/>
</dbReference>
<evidence type="ECO:0000313" key="7">
    <source>
        <dbReference type="Proteomes" id="UP000789405"/>
    </source>
</evidence>
<evidence type="ECO:0000256" key="5">
    <source>
        <dbReference type="ARBA" id="ARBA00023242"/>
    </source>
</evidence>
<dbReference type="GO" id="GO:0008270">
    <property type="term" value="F:zinc ion binding"/>
    <property type="evidence" value="ECO:0007669"/>
    <property type="project" value="UniProtKB-KW"/>
</dbReference>
<reference evidence="6" key="1">
    <citation type="submission" date="2021-06" db="EMBL/GenBank/DDBJ databases">
        <authorList>
            <person name="Kallberg Y."/>
            <person name="Tangrot J."/>
            <person name="Rosling A."/>
        </authorList>
    </citation>
    <scope>NUCLEOTIDE SEQUENCE</scope>
    <source>
        <strain evidence="6">MA453B</strain>
    </source>
</reference>
<sequence>MWTSTAVKAYMGIIAHYIDKDWQLQQKTLDFVEVEGSHTGANLANEVINISLKNIVLFLKRFTKLSTKMCSSTYLTISAAYSIYNYLMDHYEKRINDQACDKISDVAKAAWKKLQEYYNKTLESYHYIFTILDPRWKIKYFQTWANDNYDQVYYKDAKNL</sequence>
<keyword evidence="7" id="KW-1185">Reference proteome</keyword>
<organism evidence="6 7">
    <name type="scientific">Dentiscutata erythropus</name>
    <dbReference type="NCBI Taxonomy" id="1348616"/>
    <lineage>
        <taxon>Eukaryota</taxon>
        <taxon>Fungi</taxon>
        <taxon>Fungi incertae sedis</taxon>
        <taxon>Mucoromycota</taxon>
        <taxon>Glomeromycotina</taxon>
        <taxon>Glomeromycetes</taxon>
        <taxon>Diversisporales</taxon>
        <taxon>Gigasporaceae</taxon>
        <taxon>Dentiscutata</taxon>
    </lineage>
</organism>
<comment type="subcellular location">
    <subcellularLocation>
        <location evidence="1">Nucleus</location>
    </subcellularLocation>
</comment>
<keyword evidence="3" id="KW-0863">Zinc-finger</keyword>
<evidence type="ECO:0000256" key="2">
    <source>
        <dbReference type="ARBA" id="ARBA00022723"/>
    </source>
</evidence>
<dbReference type="PANTHER" id="PTHR46481">
    <property type="entry name" value="ZINC FINGER BED DOMAIN-CONTAINING PROTEIN 4"/>
    <property type="match status" value="1"/>
</dbReference>
<dbReference type="GO" id="GO:0005634">
    <property type="term" value="C:nucleus"/>
    <property type="evidence" value="ECO:0007669"/>
    <property type="project" value="UniProtKB-SubCell"/>
</dbReference>
<proteinExistence type="predicted"/>
<dbReference type="Proteomes" id="UP000789405">
    <property type="component" value="Unassembled WGS sequence"/>
</dbReference>
<keyword evidence="5" id="KW-0539">Nucleus</keyword>
<protein>
    <submittedName>
        <fullName evidence="6">21618_t:CDS:1</fullName>
    </submittedName>
</protein>
<keyword evidence="4" id="KW-0862">Zinc</keyword>
<dbReference type="OrthoDB" id="2392675at2759"/>
<evidence type="ECO:0000313" key="6">
    <source>
        <dbReference type="EMBL" id="CAG8666084.1"/>
    </source>
</evidence>
<accession>A0A9N9E7Y1</accession>